<evidence type="ECO:0000256" key="13">
    <source>
        <dbReference type="ARBA" id="ARBA00023136"/>
    </source>
</evidence>
<evidence type="ECO:0000256" key="15">
    <source>
        <dbReference type="ARBA" id="ARBA00032605"/>
    </source>
</evidence>
<feature type="transmembrane region" description="Helical" evidence="19">
    <location>
        <begin position="147"/>
        <end position="169"/>
    </location>
</feature>
<comment type="cofactor">
    <cofactor evidence="1 19">
        <name>Mg(2+)</name>
        <dbReference type="ChEBI" id="CHEBI:18420"/>
    </cofactor>
</comment>
<evidence type="ECO:0000256" key="14">
    <source>
        <dbReference type="ARBA" id="ARBA00025228"/>
    </source>
</evidence>
<dbReference type="EC" id="2.7.8.26" evidence="5 19"/>
<evidence type="ECO:0000256" key="17">
    <source>
        <dbReference type="ARBA" id="ARBA00048623"/>
    </source>
</evidence>
<evidence type="ECO:0000256" key="4">
    <source>
        <dbReference type="ARBA" id="ARBA00010561"/>
    </source>
</evidence>
<dbReference type="Pfam" id="PF02654">
    <property type="entry name" value="CobS"/>
    <property type="match status" value="1"/>
</dbReference>
<sequence length="258" mass="26652">MTKADTPRFTPRFKPRAEDIATSLALLTRIPVKAGFTRTAQAAWAFPVAGLAVGLVAGAVATIAGWFGLGASLTAGFAMAAAVIVTGAMHEDGLADCADGFWGGWERLRRLEIMHDSRIGTYGVLALGLALLLRFSALSVLAHEDVIVTALIASAVLSRASLPYVMLLLPHARADGLSVKTGRPPRDAASLGAMVALALSWIVVGFVPTVIAASVVMLTSFVAGKIARSKIGGQTGDVLGATQVLCEIAALTVFTALT</sequence>
<evidence type="ECO:0000256" key="6">
    <source>
        <dbReference type="ARBA" id="ARBA00015850"/>
    </source>
</evidence>
<evidence type="ECO:0000313" key="21">
    <source>
        <dbReference type="Proteomes" id="UP000182284"/>
    </source>
</evidence>
<gene>
    <name evidence="19" type="primary">cobS</name>
    <name evidence="20" type="ORF">SAMN04488117_101568</name>
</gene>
<feature type="transmembrane region" description="Helical" evidence="19">
    <location>
        <begin position="119"/>
        <end position="141"/>
    </location>
</feature>
<dbReference type="PANTHER" id="PTHR34148">
    <property type="entry name" value="ADENOSYLCOBINAMIDE-GDP RIBAZOLETRANSFERASE"/>
    <property type="match status" value="1"/>
</dbReference>
<reference evidence="20 21" key="1">
    <citation type="submission" date="2016-10" db="EMBL/GenBank/DDBJ databases">
        <authorList>
            <person name="de Groot N.N."/>
        </authorList>
    </citation>
    <scope>NUCLEOTIDE SEQUENCE [LARGE SCALE GENOMIC DNA]</scope>
    <source>
        <strain evidence="20 21">DSM 27375</strain>
    </source>
</reference>
<evidence type="ECO:0000256" key="11">
    <source>
        <dbReference type="ARBA" id="ARBA00022842"/>
    </source>
</evidence>
<keyword evidence="9 19" id="KW-0808">Transferase</keyword>
<dbReference type="UniPathway" id="UPA00148">
    <property type="reaction ID" value="UER00238"/>
</dbReference>
<dbReference type="HAMAP" id="MF_00719">
    <property type="entry name" value="CobS"/>
    <property type="match status" value="1"/>
</dbReference>
<dbReference type="EMBL" id="FNBL01000001">
    <property type="protein sequence ID" value="SDE87600.1"/>
    <property type="molecule type" value="Genomic_DNA"/>
</dbReference>
<feature type="transmembrane region" description="Helical" evidence="19">
    <location>
        <begin position="66"/>
        <end position="85"/>
    </location>
</feature>
<keyword evidence="12 19" id="KW-1133">Transmembrane helix</keyword>
<dbReference type="PANTHER" id="PTHR34148:SF1">
    <property type="entry name" value="ADENOSYLCOBINAMIDE-GDP RIBAZOLETRANSFERASE"/>
    <property type="match status" value="1"/>
</dbReference>
<evidence type="ECO:0000256" key="2">
    <source>
        <dbReference type="ARBA" id="ARBA00004651"/>
    </source>
</evidence>
<dbReference type="OrthoDB" id="9794626at2"/>
<dbReference type="GO" id="GO:0009236">
    <property type="term" value="P:cobalamin biosynthetic process"/>
    <property type="evidence" value="ECO:0007669"/>
    <property type="project" value="UniProtKB-UniRule"/>
</dbReference>
<accession>A0A1G7GHJ4</accession>
<dbReference type="GO" id="GO:0008818">
    <property type="term" value="F:cobalamin 5'-phosphate synthase activity"/>
    <property type="evidence" value="ECO:0007669"/>
    <property type="project" value="UniProtKB-UniRule"/>
</dbReference>
<comment type="pathway">
    <text evidence="3 19">Cofactor biosynthesis; adenosylcobalamin biosynthesis; adenosylcobalamin from cob(II)yrinate a,c-diamide: step 7/7.</text>
</comment>
<keyword evidence="7 19" id="KW-1003">Cell membrane</keyword>
<comment type="catalytic activity">
    <reaction evidence="17 19">
        <text>alpha-ribazole + adenosylcob(III)inamide-GDP = adenosylcob(III)alamin + GMP + H(+)</text>
        <dbReference type="Rhea" id="RHEA:16049"/>
        <dbReference type="ChEBI" id="CHEBI:10329"/>
        <dbReference type="ChEBI" id="CHEBI:15378"/>
        <dbReference type="ChEBI" id="CHEBI:18408"/>
        <dbReference type="ChEBI" id="CHEBI:58115"/>
        <dbReference type="ChEBI" id="CHEBI:60487"/>
        <dbReference type="EC" id="2.7.8.26"/>
    </reaction>
</comment>
<evidence type="ECO:0000256" key="10">
    <source>
        <dbReference type="ARBA" id="ARBA00022692"/>
    </source>
</evidence>
<dbReference type="AlphaFoldDB" id="A0A1G7GHJ4"/>
<proteinExistence type="inferred from homology"/>
<dbReference type="GO" id="GO:0051073">
    <property type="term" value="F:adenosylcobinamide-GDP ribazoletransferase activity"/>
    <property type="evidence" value="ECO:0007669"/>
    <property type="project" value="UniProtKB-UniRule"/>
</dbReference>
<evidence type="ECO:0000256" key="5">
    <source>
        <dbReference type="ARBA" id="ARBA00013200"/>
    </source>
</evidence>
<keyword evidence="13 19" id="KW-0472">Membrane</keyword>
<evidence type="ECO:0000256" key="9">
    <source>
        <dbReference type="ARBA" id="ARBA00022679"/>
    </source>
</evidence>
<dbReference type="InterPro" id="IPR003805">
    <property type="entry name" value="CobS"/>
</dbReference>
<evidence type="ECO:0000256" key="16">
    <source>
        <dbReference type="ARBA" id="ARBA00032853"/>
    </source>
</evidence>
<evidence type="ECO:0000256" key="3">
    <source>
        <dbReference type="ARBA" id="ARBA00004663"/>
    </source>
</evidence>
<dbReference type="GO" id="GO:0005886">
    <property type="term" value="C:plasma membrane"/>
    <property type="evidence" value="ECO:0007669"/>
    <property type="project" value="UniProtKB-SubCell"/>
</dbReference>
<evidence type="ECO:0000256" key="19">
    <source>
        <dbReference type="HAMAP-Rule" id="MF_00719"/>
    </source>
</evidence>
<keyword evidence="10 19" id="KW-0812">Transmembrane</keyword>
<keyword evidence="11 19" id="KW-0460">Magnesium</keyword>
<protein>
    <recommendedName>
        <fullName evidence="6 19">Adenosylcobinamide-GDP ribazoletransferase</fullName>
        <ecNumber evidence="5 19">2.7.8.26</ecNumber>
    </recommendedName>
    <alternativeName>
        <fullName evidence="16 19">Cobalamin synthase</fullName>
    </alternativeName>
    <alternativeName>
        <fullName evidence="15 19">Cobalamin-5'-phosphate synthase</fullName>
    </alternativeName>
</protein>
<comment type="subcellular location">
    <subcellularLocation>
        <location evidence="2 19">Cell membrane</location>
        <topology evidence="2 19">Multi-pass membrane protein</topology>
    </subcellularLocation>
</comment>
<comment type="similarity">
    <text evidence="4 19">Belongs to the CobS family.</text>
</comment>
<dbReference type="RefSeq" id="WP_074640808.1">
    <property type="nucleotide sequence ID" value="NZ_FNBL01000001.1"/>
</dbReference>
<feature type="transmembrane region" description="Helical" evidence="19">
    <location>
        <begin position="42"/>
        <end position="60"/>
    </location>
</feature>
<comment type="function">
    <text evidence="14 19">Joins adenosylcobinamide-GDP and alpha-ribazole to generate adenosylcobalamin (Ado-cobalamin). Also synthesizes adenosylcobalamin 5'-phosphate from adenosylcobinamide-GDP and alpha-ribazole 5'-phosphate.</text>
</comment>
<name>A0A1G7GHJ4_9RHOB</name>
<evidence type="ECO:0000256" key="12">
    <source>
        <dbReference type="ARBA" id="ARBA00022989"/>
    </source>
</evidence>
<dbReference type="NCBIfam" id="TIGR00317">
    <property type="entry name" value="cobS"/>
    <property type="match status" value="1"/>
</dbReference>
<feature type="transmembrane region" description="Helical" evidence="19">
    <location>
        <begin position="190"/>
        <end position="218"/>
    </location>
</feature>
<comment type="catalytic activity">
    <reaction evidence="18 19">
        <text>alpha-ribazole 5'-phosphate + adenosylcob(III)inamide-GDP = adenosylcob(III)alamin 5'-phosphate + GMP + H(+)</text>
        <dbReference type="Rhea" id="RHEA:23560"/>
        <dbReference type="ChEBI" id="CHEBI:15378"/>
        <dbReference type="ChEBI" id="CHEBI:57918"/>
        <dbReference type="ChEBI" id="CHEBI:58115"/>
        <dbReference type="ChEBI" id="CHEBI:60487"/>
        <dbReference type="ChEBI" id="CHEBI:60493"/>
        <dbReference type="EC" id="2.7.8.26"/>
    </reaction>
</comment>
<evidence type="ECO:0000256" key="8">
    <source>
        <dbReference type="ARBA" id="ARBA00022573"/>
    </source>
</evidence>
<evidence type="ECO:0000256" key="1">
    <source>
        <dbReference type="ARBA" id="ARBA00001946"/>
    </source>
</evidence>
<organism evidence="20 21">
    <name type="scientific">Celeribacter baekdonensis</name>
    <dbReference type="NCBI Taxonomy" id="875171"/>
    <lineage>
        <taxon>Bacteria</taxon>
        <taxon>Pseudomonadati</taxon>
        <taxon>Pseudomonadota</taxon>
        <taxon>Alphaproteobacteria</taxon>
        <taxon>Rhodobacterales</taxon>
        <taxon>Roseobacteraceae</taxon>
        <taxon>Celeribacter</taxon>
    </lineage>
</organism>
<evidence type="ECO:0000313" key="20">
    <source>
        <dbReference type="EMBL" id="SDE87600.1"/>
    </source>
</evidence>
<dbReference type="Proteomes" id="UP000182284">
    <property type="component" value="Unassembled WGS sequence"/>
</dbReference>
<evidence type="ECO:0000256" key="18">
    <source>
        <dbReference type="ARBA" id="ARBA00049504"/>
    </source>
</evidence>
<evidence type="ECO:0000256" key="7">
    <source>
        <dbReference type="ARBA" id="ARBA00022475"/>
    </source>
</evidence>
<keyword evidence="8 19" id="KW-0169">Cobalamin biosynthesis</keyword>